<dbReference type="Gene3D" id="2.60.40.2070">
    <property type="match status" value="1"/>
</dbReference>
<dbReference type="PANTHER" id="PTHR30451">
    <property type="entry name" value="OUTER MEMBRANE USHER PROTEIN"/>
    <property type="match status" value="1"/>
</dbReference>
<feature type="domain" description="PapC-like C-terminal" evidence="11">
    <location>
        <begin position="756"/>
        <end position="819"/>
    </location>
</feature>
<evidence type="ECO:0000259" key="11">
    <source>
        <dbReference type="Pfam" id="PF13953"/>
    </source>
</evidence>
<keyword evidence="9" id="KW-1029">Fimbrium biogenesis</keyword>
<dbReference type="EMBL" id="CAJFCI010000099">
    <property type="protein sequence ID" value="CAD5110574.1"/>
    <property type="molecule type" value="Genomic_DNA"/>
</dbReference>
<evidence type="ECO:0000256" key="5">
    <source>
        <dbReference type="ARBA" id="ARBA00022692"/>
    </source>
</evidence>
<dbReference type="PANTHER" id="PTHR30451:SF5">
    <property type="entry name" value="SLR0019 PROTEIN"/>
    <property type="match status" value="1"/>
</dbReference>
<organism evidence="13 14">
    <name type="scientific">Zestomonas carbonaria</name>
    <dbReference type="NCBI Taxonomy" id="2762745"/>
    <lineage>
        <taxon>Bacteria</taxon>
        <taxon>Pseudomonadati</taxon>
        <taxon>Pseudomonadota</taxon>
        <taxon>Gammaproteobacteria</taxon>
        <taxon>Pseudomonadales</taxon>
        <taxon>Pseudomonadaceae</taxon>
        <taxon>Zestomonas</taxon>
    </lineage>
</organism>
<accession>A0A7U7IBI5</accession>
<evidence type="ECO:0000256" key="3">
    <source>
        <dbReference type="ARBA" id="ARBA00022448"/>
    </source>
</evidence>
<feature type="chain" id="PRO_5030625894" evidence="10">
    <location>
        <begin position="27"/>
        <end position="839"/>
    </location>
</feature>
<comment type="subcellular location">
    <subcellularLocation>
        <location evidence="1 9">Cell outer membrane</location>
        <topology evidence="1 9">Multi-pass membrane protein</topology>
    </subcellularLocation>
</comment>
<dbReference type="InterPro" id="IPR043142">
    <property type="entry name" value="PapC-like_C_sf"/>
</dbReference>
<dbReference type="Proteomes" id="UP000583387">
    <property type="component" value="Unassembled WGS sequence"/>
</dbReference>
<keyword evidence="7 9" id="KW-0472">Membrane</keyword>
<dbReference type="GO" id="GO:0015473">
    <property type="term" value="F:fimbrial usher porin activity"/>
    <property type="evidence" value="ECO:0007669"/>
    <property type="project" value="InterPro"/>
</dbReference>
<evidence type="ECO:0000256" key="9">
    <source>
        <dbReference type="RuleBase" id="RU003884"/>
    </source>
</evidence>
<evidence type="ECO:0000256" key="10">
    <source>
        <dbReference type="SAM" id="SignalP"/>
    </source>
</evidence>
<name>A0A7U7IBI5_9GAMM</name>
<gene>
    <name evidence="13" type="primary">htrE_4</name>
    <name evidence="13" type="ORF">PSEWESI4_04897</name>
</gene>
<proteinExistence type="inferred from homology"/>
<keyword evidence="6 10" id="KW-0732">Signal</keyword>
<dbReference type="InterPro" id="IPR037224">
    <property type="entry name" value="PapC_N_sf"/>
</dbReference>
<dbReference type="AlphaFoldDB" id="A0A7U7IBI5"/>
<dbReference type="SUPFAM" id="SSF141729">
    <property type="entry name" value="FimD N-terminal domain-like"/>
    <property type="match status" value="1"/>
</dbReference>
<evidence type="ECO:0000256" key="1">
    <source>
        <dbReference type="ARBA" id="ARBA00004571"/>
    </source>
</evidence>
<keyword evidence="4" id="KW-1134">Transmembrane beta strand</keyword>
<evidence type="ECO:0000259" key="12">
    <source>
        <dbReference type="Pfam" id="PF13954"/>
    </source>
</evidence>
<sequence length="839" mass="91005">MHAKSHPRTGLAVCLVSLTLGGTALAEEPAAPGDVHFDRETLRSLGLDVDVSAFEKSASALPAGTYPFNLIVNGTAYGLQEVRVTHTAEDQRQVYCFTREQLTQWGTAFDELPQDRLAALDQDCLDLVALIPQAKVEPEMSTAALQVTLPQAYVKKRPRHYAPPQSWDSGLNAGFLSYNTNFDHARSDDQGTRNSYFLGLNGGLNLSGWRFRHNGSFLSGDNTDKGSTYQTLNNYLQRDLTSLSSQLTLGEHFTRGDLFDSIPFTGVQMESDERMLPDNERGFAPQVRGVAESNATVTVRQGNQVIHETTVPPGPFLIDDLYNTGFTENLEVTITEADGREKTFAVPYSYAAELLRPNSSRYFLTAGRYRGNEVNRELEFLQGGYRRGVTNTLTLYSGAIAADSYMAALIGSGFNTPYGAITTDITFADFDPDSNTVEPRMPTRGESYRIGYNKTFGRTGTTVQTVYSRSDEGYLSLSAAAEAVDTGLTNLFRERDRLTLNVNQALGSRTSFFLSGVAQTYWTDEDDSTTFGGGFTRSFSWGSFGLSASRFNTVDGYDIQYLATLSLPLGRSTRAPRLNTTATYLDNDNNTLQTSVSGVVGEQMQTNYNLYANSGLNEGERSNSYGANLRHRTTASMLGVSASRGDGFSRESLSARGSIAAYSGGVVFSPTQGETMAIVEAEGAAGAQLRRNQVRIGGSGKALVTGLTPYRNNDIVLDSKGASDSVEIKENIQRIAPRYGAIVRVPYETVTGQPSLLEIVHAGGIPIPFGAAVSDASGEVVTHVAQGQLVFIRTGLEPAIYKVSWGDGESCGFTYAPPEEAHDTYSKMPVTCSAEPGRP</sequence>
<feature type="signal peptide" evidence="10">
    <location>
        <begin position="1"/>
        <end position="26"/>
    </location>
</feature>
<dbReference type="InterPro" id="IPR025949">
    <property type="entry name" value="PapC-like_C"/>
</dbReference>
<dbReference type="Pfam" id="PF13953">
    <property type="entry name" value="PapC_C"/>
    <property type="match status" value="1"/>
</dbReference>
<evidence type="ECO:0000256" key="2">
    <source>
        <dbReference type="ARBA" id="ARBA00008064"/>
    </source>
</evidence>
<dbReference type="Pfam" id="PF00577">
    <property type="entry name" value="Usher"/>
    <property type="match status" value="1"/>
</dbReference>
<reference evidence="13 14" key="1">
    <citation type="submission" date="2020-08" db="EMBL/GenBank/DDBJ databases">
        <authorList>
            <person name="Criscuolo A."/>
        </authorList>
    </citation>
    <scope>NUCLEOTIDE SEQUENCE [LARGE SCALE GENOMIC DNA]</scope>
    <source>
        <strain evidence="13">CIP111764</strain>
    </source>
</reference>
<dbReference type="GO" id="GO:0009297">
    <property type="term" value="P:pilus assembly"/>
    <property type="evidence" value="ECO:0007669"/>
    <property type="project" value="InterPro"/>
</dbReference>
<evidence type="ECO:0000256" key="7">
    <source>
        <dbReference type="ARBA" id="ARBA00023136"/>
    </source>
</evidence>
<evidence type="ECO:0000256" key="6">
    <source>
        <dbReference type="ARBA" id="ARBA00022729"/>
    </source>
</evidence>
<dbReference type="InterPro" id="IPR025885">
    <property type="entry name" value="PapC_N"/>
</dbReference>
<evidence type="ECO:0000256" key="4">
    <source>
        <dbReference type="ARBA" id="ARBA00022452"/>
    </source>
</evidence>
<dbReference type="Gene3D" id="3.10.20.410">
    <property type="match status" value="1"/>
</dbReference>
<dbReference type="GO" id="GO:0009279">
    <property type="term" value="C:cell outer membrane"/>
    <property type="evidence" value="ECO:0007669"/>
    <property type="project" value="UniProtKB-SubCell"/>
</dbReference>
<evidence type="ECO:0000313" key="14">
    <source>
        <dbReference type="Proteomes" id="UP000583387"/>
    </source>
</evidence>
<dbReference type="InterPro" id="IPR018030">
    <property type="entry name" value="Fimbrial_membr_usher_CS"/>
</dbReference>
<dbReference type="Gene3D" id="2.60.40.2610">
    <property type="entry name" value="Outer membrane usher protein FimD, plug domain"/>
    <property type="match status" value="1"/>
</dbReference>
<dbReference type="Gene3D" id="2.60.40.3110">
    <property type="match status" value="1"/>
</dbReference>
<comment type="similarity">
    <text evidence="2 9">Belongs to the fimbrial export usher family.</text>
</comment>
<feature type="domain" description="PapC N-terminal" evidence="12">
    <location>
        <begin position="37"/>
        <end position="181"/>
    </location>
</feature>
<keyword evidence="3 9" id="KW-0813">Transport</keyword>
<comment type="caution">
    <text evidence="13">The sequence shown here is derived from an EMBL/GenBank/DDBJ whole genome shotgun (WGS) entry which is preliminary data.</text>
</comment>
<keyword evidence="8 9" id="KW-0998">Cell outer membrane</keyword>
<keyword evidence="5 9" id="KW-0812">Transmembrane</keyword>
<dbReference type="InterPro" id="IPR000015">
    <property type="entry name" value="Fimb_usher"/>
</dbReference>
<dbReference type="RefSeq" id="WP_187673884.1">
    <property type="nucleotide sequence ID" value="NZ_CAJFCI010000099.1"/>
</dbReference>
<keyword evidence="14" id="KW-1185">Reference proteome</keyword>
<dbReference type="InterPro" id="IPR042186">
    <property type="entry name" value="FimD_plug_dom"/>
</dbReference>
<protein>
    <submittedName>
        <fullName evidence="13">Outer membrane usher protein HtrE</fullName>
    </submittedName>
</protein>
<dbReference type="Pfam" id="PF13954">
    <property type="entry name" value="PapC_N"/>
    <property type="match status" value="1"/>
</dbReference>
<dbReference type="PROSITE" id="PS01151">
    <property type="entry name" value="FIMBRIAL_USHER"/>
    <property type="match status" value="1"/>
</dbReference>
<evidence type="ECO:0000256" key="8">
    <source>
        <dbReference type="ARBA" id="ARBA00023237"/>
    </source>
</evidence>
<evidence type="ECO:0000313" key="13">
    <source>
        <dbReference type="EMBL" id="CAD5110574.1"/>
    </source>
</evidence>